<dbReference type="Proteomes" id="UP000681586">
    <property type="component" value="Unassembled WGS sequence"/>
</dbReference>
<accession>A0ABS5MJI0</accession>
<name>A0ABS5MJI0_9STAP</name>
<keyword evidence="2" id="KW-1185">Reference proteome</keyword>
<reference evidence="1 2" key="1">
    <citation type="submission" date="2021-05" db="EMBL/GenBank/DDBJ databases">
        <title>Staphylococcus fleurettii isolated from lake water in First Nation community in Manitoba, Canada.</title>
        <authorList>
            <person name="Bashar S."/>
            <person name="Murdock A."/>
            <person name="Patidar R."/>
            <person name="Golding G."/>
            <person name="Farenhorst A."/>
            <person name="Kumar A."/>
        </authorList>
    </citation>
    <scope>NUCLEOTIDE SEQUENCE [LARGE SCALE GENOMIC DNA]</scope>
    <source>
        <strain evidence="1 2">SF002</strain>
    </source>
</reference>
<gene>
    <name evidence="1" type="ORF">JJQ58_01015</name>
</gene>
<evidence type="ECO:0000313" key="2">
    <source>
        <dbReference type="Proteomes" id="UP000681586"/>
    </source>
</evidence>
<sequence length="91" mass="10813">MHNTHPLNILNRINKEVFQFLHLNGYTFDYKIENYYGDMTLKYSIDFTQGTERGQVILDIEGLQTLKNKMNIAFLNEPERFTHPITMKVVF</sequence>
<proteinExistence type="predicted"/>
<dbReference type="EMBL" id="JAGXBM010000001">
    <property type="protein sequence ID" value="MBS3696059.1"/>
    <property type="molecule type" value="Genomic_DNA"/>
</dbReference>
<evidence type="ECO:0000313" key="1">
    <source>
        <dbReference type="EMBL" id="MBS3696059.1"/>
    </source>
</evidence>
<organism evidence="1 2">
    <name type="scientific">Mammaliicoccus fleurettii</name>
    <dbReference type="NCBI Taxonomy" id="150056"/>
    <lineage>
        <taxon>Bacteria</taxon>
        <taxon>Bacillati</taxon>
        <taxon>Bacillota</taxon>
        <taxon>Bacilli</taxon>
        <taxon>Bacillales</taxon>
        <taxon>Staphylococcaceae</taxon>
        <taxon>Mammaliicoccus</taxon>
    </lineage>
</organism>
<comment type="caution">
    <text evidence="1">The sequence shown here is derived from an EMBL/GenBank/DDBJ whole genome shotgun (WGS) entry which is preliminary data.</text>
</comment>
<protein>
    <submittedName>
        <fullName evidence="1">Uncharacterized protein</fullName>
    </submittedName>
</protein>
<dbReference type="RefSeq" id="WP_203153477.1">
    <property type="nucleotide sequence ID" value="NZ_JAEPSA010000003.1"/>
</dbReference>